<dbReference type="InterPro" id="IPR012599">
    <property type="entry name" value="Propeptide_C1A"/>
</dbReference>
<dbReference type="FunFam" id="3.90.70.10:FF:000031">
    <property type="entry name" value="Cathepsin B"/>
    <property type="match status" value="1"/>
</dbReference>
<evidence type="ECO:0000313" key="9">
    <source>
        <dbReference type="EMBL" id="KAF6205955.1"/>
    </source>
</evidence>
<evidence type="ECO:0000313" key="11">
    <source>
        <dbReference type="Proteomes" id="UP000466442"/>
    </source>
</evidence>
<dbReference type="InterPro" id="IPR013128">
    <property type="entry name" value="Peptidase_C1A"/>
</dbReference>
<keyword evidence="7" id="KW-1015">Disulfide bond</keyword>
<keyword evidence="4" id="KW-0378">Hydrolase</keyword>
<evidence type="ECO:0000256" key="5">
    <source>
        <dbReference type="ARBA" id="ARBA00022807"/>
    </source>
</evidence>
<evidence type="ECO:0000256" key="7">
    <source>
        <dbReference type="ARBA" id="ARBA00023157"/>
    </source>
</evidence>
<name>A0A8S9XQM8_APOLU</name>
<evidence type="ECO:0000256" key="6">
    <source>
        <dbReference type="ARBA" id="ARBA00023145"/>
    </source>
</evidence>
<dbReference type="PROSITE" id="PS00139">
    <property type="entry name" value="THIOL_PROTEASE_CYS"/>
    <property type="match status" value="1"/>
</dbReference>
<keyword evidence="6" id="KW-0865">Zymogen</keyword>
<dbReference type="EMBL" id="WIXP02000008">
    <property type="protein sequence ID" value="KAF6205955.1"/>
    <property type="molecule type" value="Genomic_DNA"/>
</dbReference>
<dbReference type="SMART" id="SM00645">
    <property type="entry name" value="Pept_C1"/>
    <property type="match status" value="1"/>
</dbReference>
<proteinExistence type="inferred from homology"/>
<dbReference type="OrthoDB" id="640249at2759"/>
<dbReference type="PRINTS" id="PR00705">
    <property type="entry name" value="PAPAIN"/>
</dbReference>
<keyword evidence="5" id="KW-0788">Thiol protease</keyword>
<evidence type="ECO:0000256" key="4">
    <source>
        <dbReference type="ARBA" id="ARBA00022801"/>
    </source>
</evidence>
<dbReference type="InterPro" id="IPR000169">
    <property type="entry name" value="Pept_cys_AS"/>
</dbReference>
<dbReference type="SUPFAM" id="SSF54001">
    <property type="entry name" value="Cysteine proteinases"/>
    <property type="match status" value="1"/>
</dbReference>
<feature type="domain" description="Peptidase C1A papain C-terminal" evidence="8">
    <location>
        <begin position="89"/>
        <end position="339"/>
    </location>
</feature>
<protein>
    <recommendedName>
        <fullName evidence="8">Peptidase C1A papain C-terminal domain-containing protein</fullName>
    </recommendedName>
</protein>
<dbReference type="Pfam" id="PF00112">
    <property type="entry name" value="Peptidase_C1"/>
    <property type="match status" value="1"/>
</dbReference>
<dbReference type="GO" id="GO:0004197">
    <property type="term" value="F:cysteine-type endopeptidase activity"/>
    <property type="evidence" value="ECO:0007669"/>
    <property type="project" value="InterPro"/>
</dbReference>
<reference evidence="10" key="1">
    <citation type="journal article" date="2021" name="Mol. Ecol. Resour.">
        <title>Apolygus lucorum genome provides insights into omnivorousness and mesophyll feeding.</title>
        <authorList>
            <person name="Liu Y."/>
            <person name="Liu H."/>
            <person name="Wang H."/>
            <person name="Huang T."/>
            <person name="Liu B."/>
            <person name="Yang B."/>
            <person name="Yin L."/>
            <person name="Li B."/>
            <person name="Zhang Y."/>
            <person name="Zhang S."/>
            <person name="Jiang F."/>
            <person name="Zhang X."/>
            <person name="Ren Y."/>
            <person name="Wang B."/>
            <person name="Wang S."/>
            <person name="Lu Y."/>
            <person name="Wu K."/>
            <person name="Fan W."/>
            <person name="Wang G."/>
        </authorList>
    </citation>
    <scope>NUCLEOTIDE SEQUENCE</scope>
    <source>
        <strain evidence="10">12Hb</strain>
    </source>
</reference>
<dbReference type="InterPro" id="IPR038765">
    <property type="entry name" value="Papain-like_cys_pep_sf"/>
</dbReference>
<dbReference type="PANTHER" id="PTHR12411">
    <property type="entry name" value="CYSTEINE PROTEASE FAMILY C1-RELATED"/>
    <property type="match status" value="1"/>
</dbReference>
<keyword evidence="2" id="KW-0645">Protease</keyword>
<comment type="similarity">
    <text evidence="1">Belongs to the peptidase C1 family.</text>
</comment>
<dbReference type="Proteomes" id="UP000466442">
    <property type="component" value="Linkage Group LG5"/>
</dbReference>
<dbReference type="InterPro" id="IPR000668">
    <property type="entry name" value="Peptidase_C1A_C"/>
</dbReference>
<evidence type="ECO:0000313" key="10">
    <source>
        <dbReference type="EMBL" id="KAF6210924.1"/>
    </source>
</evidence>
<dbReference type="EMBL" id="WIXP02000005">
    <property type="protein sequence ID" value="KAF6210924.1"/>
    <property type="molecule type" value="Genomic_DNA"/>
</dbReference>
<keyword evidence="11" id="KW-1185">Reference proteome</keyword>
<dbReference type="Gene3D" id="3.90.70.10">
    <property type="entry name" value="Cysteine proteinases"/>
    <property type="match status" value="1"/>
</dbReference>
<dbReference type="Pfam" id="PF08127">
    <property type="entry name" value="Propeptide_C1"/>
    <property type="match status" value="1"/>
</dbReference>
<sequence>MEFIPSHQRTTMKLALVGLAIVAMAHAGSYRILDMEKIINDVNNAHTTWTAGHNFAADTPYNYFKGLMGAKLDSNGPFPRRISYSGLELPEEFDARKEWPQCPTISHLLDQGNCGSCWAVAGASAFSDRVCIASNGTFTTPLSAEELLSCCDSCGDGCDGGYPSAAWDYFVDNGISTGGDYNSGIGCQPYQMQPCEHHTKGSRPQCSSLPTADTPECQSQCINSKYTKSFDNDHHKASTSYGFDSVEAAQEDILKYGSIEAGFTVYADFVAYKSGVYQHVTGDALGGHAVRIIGWGTENGTPYWLVANSWNSDWGDKGTFKIARGTDECGFEDGLVAGRI</sequence>
<dbReference type="InterPro" id="IPR025660">
    <property type="entry name" value="Pept_his_AS"/>
</dbReference>
<dbReference type="GO" id="GO:0006508">
    <property type="term" value="P:proteolysis"/>
    <property type="evidence" value="ECO:0007669"/>
    <property type="project" value="UniProtKB-KW"/>
</dbReference>
<evidence type="ECO:0000256" key="3">
    <source>
        <dbReference type="ARBA" id="ARBA00022729"/>
    </source>
</evidence>
<keyword evidence="3" id="KW-0732">Signal</keyword>
<evidence type="ECO:0000256" key="2">
    <source>
        <dbReference type="ARBA" id="ARBA00022670"/>
    </source>
</evidence>
<dbReference type="PROSITE" id="PS00639">
    <property type="entry name" value="THIOL_PROTEASE_HIS"/>
    <property type="match status" value="1"/>
</dbReference>
<evidence type="ECO:0000259" key="8">
    <source>
        <dbReference type="SMART" id="SM00645"/>
    </source>
</evidence>
<dbReference type="CDD" id="cd02620">
    <property type="entry name" value="Peptidase_C1A_CathepsinB"/>
    <property type="match status" value="1"/>
</dbReference>
<evidence type="ECO:0000256" key="1">
    <source>
        <dbReference type="ARBA" id="ARBA00008455"/>
    </source>
</evidence>
<gene>
    <name evidence="10" type="ORF">GE061_014036</name>
    <name evidence="9" type="ORF">GE061_017179</name>
</gene>
<organism evidence="10 11">
    <name type="scientific">Apolygus lucorum</name>
    <name type="common">Small green plant bug</name>
    <name type="synonym">Lygocoris lucorum</name>
    <dbReference type="NCBI Taxonomy" id="248454"/>
    <lineage>
        <taxon>Eukaryota</taxon>
        <taxon>Metazoa</taxon>
        <taxon>Ecdysozoa</taxon>
        <taxon>Arthropoda</taxon>
        <taxon>Hexapoda</taxon>
        <taxon>Insecta</taxon>
        <taxon>Pterygota</taxon>
        <taxon>Neoptera</taxon>
        <taxon>Paraneoptera</taxon>
        <taxon>Hemiptera</taxon>
        <taxon>Heteroptera</taxon>
        <taxon>Panheteroptera</taxon>
        <taxon>Cimicomorpha</taxon>
        <taxon>Miridae</taxon>
        <taxon>Mirini</taxon>
        <taxon>Apolygus</taxon>
    </lineage>
</organism>
<comment type="caution">
    <text evidence="10">The sequence shown here is derived from an EMBL/GenBank/DDBJ whole genome shotgun (WGS) entry which is preliminary data.</text>
</comment>
<dbReference type="AlphaFoldDB" id="A0A8S9XQM8"/>
<accession>A0A8S9XQM8</accession>